<dbReference type="EMBL" id="NVSR01000031">
    <property type="protein sequence ID" value="PCI28560.1"/>
    <property type="molecule type" value="Genomic_DNA"/>
</dbReference>
<dbReference type="Pfam" id="PF08780">
    <property type="entry name" value="NTase_sub_bind"/>
    <property type="match status" value="1"/>
</dbReference>
<protein>
    <submittedName>
        <fullName evidence="1">Nucleotidyltransferase</fullName>
    </submittedName>
</protein>
<dbReference type="InterPro" id="IPR010235">
    <property type="entry name" value="HepT"/>
</dbReference>
<name>A0A2A4T4I9_9DELT</name>
<accession>A0A2A4T4I9</accession>
<proteinExistence type="predicted"/>
<dbReference type="Gene3D" id="1.20.120.330">
    <property type="entry name" value="Nucleotidyltransferases domain 2"/>
    <property type="match status" value="1"/>
</dbReference>
<dbReference type="AlphaFoldDB" id="A0A2A4T4I9"/>
<dbReference type="NCBIfam" id="TIGR01987">
    <property type="entry name" value="HI0074"/>
    <property type="match status" value="1"/>
</dbReference>
<evidence type="ECO:0000313" key="2">
    <source>
        <dbReference type="Proteomes" id="UP000218113"/>
    </source>
</evidence>
<evidence type="ECO:0000313" key="1">
    <source>
        <dbReference type="EMBL" id="PCI28560.1"/>
    </source>
</evidence>
<organism evidence="1 2">
    <name type="scientific">SAR324 cluster bacterium</name>
    <dbReference type="NCBI Taxonomy" id="2024889"/>
    <lineage>
        <taxon>Bacteria</taxon>
        <taxon>Deltaproteobacteria</taxon>
        <taxon>SAR324 cluster</taxon>
    </lineage>
</organism>
<dbReference type="Proteomes" id="UP000218113">
    <property type="component" value="Unassembled WGS sequence"/>
</dbReference>
<gene>
    <name evidence="1" type="ORF">COB67_06100</name>
</gene>
<reference evidence="2" key="1">
    <citation type="submission" date="2017-08" db="EMBL/GenBank/DDBJ databases">
        <title>A dynamic microbial community with high functional redundancy inhabits the cold, oxic subseafloor aquifer.</title>
        <authorList>
            <person name="Tully B.J."/>
            <person name="Wheat C.G."/>
            <person name="Glazer B.T."/>
            <person name="Huber J.A."/>
        </authorList>
    </citation>
    <scope>NUCLEOTIDE SEQUENCE [LARGE SCALE GENOMIC DNA]</scope>
</reference>
<keyword evidence="1" id="KW-0808">Transferase</keyword>
<dbReference type="GO" id="GO:0016740">
    <property type="term" value="F:transferase activity"/>
    <property type="evidence" value="ECO:0007669"/>
    <property type="project" value="UniProtKB-KW"/>
</dbReference>
<sequence>MTEKTEDVRWEQRFKNYQKALSQLRKFIEKGDLSDLEEQGLIKAFEYTYELAWNTLKDFLEYQGQTELYGSRDTIRSAFKLALIQDGESWMDMLKSRNKTSHTYNEETAKEISEAVTKVYYLLFTQLEEKFKDLRSNLDGTTFSRE</sequence>
<comment type="caution">
    <text evidence="1">The sequence shown here is derived from an EMBL/GenBank/DDBJ whole genome shotgun (WGS) entry which is preliminary data.</text>
</comment>
<dbReference type="SUPFAM" id="SSF81593">
    <property type="entry name" value="Nucleotidyltransferase substrate binding subunit/domain"/>
    <property type="match status" value="1"/>
</dbReference>